<evidence type="ECO:0000313" key="1">
    <source>
        <dbReference type="EMBL" id="KAJ7985490.1"/>
    </source>
</evidence>
<name>A0ACC2F2H3_DALPE</name>
<dbReference type="Proteomes" id="UP001157502">
    <property type="component" value="Chromosome 36"/>
</dbReference>
<protein>
    <submittedName>
        <fullName evidence="1">Uncharacterized protein</fullName>
    </submittedName>
</protein>
<proteinExistence type="predicted"/>
<comment type="caution">
    <text evidence="1">The sequence shown here is derived from an EMBL/GenBank/DDBJ whole genome shotgun (WGS) entry which is preliminary data.</text>
</comment>
<keyword evidence="2" id="KW-1185">Reference proteome</keyword>
<evidence type="ECO:0000313" key="2">
    <source>
        <dbReference type="Proteomes" id="UP001157502"/>
    </source>
</evidence>
<reference evidence="1" key="1">
    <citation type="submission" date="2021-05" db="EMBL/GenBank/DDBJ databases">
        <authorList>
            <person name="Pan Q."/>
            <person name="Jouanno E."/>
            <person name="Zahm M."/>
            <person name="Klopp C."/>
            <person name="Cabau C."/>
            <person name="Louis A."/>
            <person name="Berthelot C."/>
            <person name="Parey E."/>
            <person name="Roest Crollius H."/>
            <person name="Montfort J."/>
            <person name="Robinson-Rechavi M."/>
            <person name="Bouchez O."/>
            <person name="Lampietro C."/>
            <person name="Lopez Roques C."/>
            <person name="Donnadieu C."/>
            <person name="Postlethwait J."/>
            <person name="Bobe J."/>
            <person name="Dillon D."/>
            <person name="Chandos A."/>
            <person name="von Hippel F."/>
            <person name="Guiguen Y."/>
        </authorList>
    </citation>
    <scope>NUCLEOTIDE SEQUENCE</scope>
    <source>
        <strain evidence="1">YG-Jan2019</strain>
    </source>
</reference>
<organism evidence="1 2">
    <name type="scientific">Dallia pectoralis</name>
    <name type="common">Alaska blackfish</name>
    <dbReference type="NCBI Taxonomy" id="75939"/>
    <lineage>
        <taxon>Eukaryota</taxon>
        <taxon>Metazoa</taxon>
        <taxon>Chordata</taxon>
        <taxon>Craniata</taxon>
        <taxon>Vertebrata</taxon>
        <taxon>Euteleostomi</taxon>
        <taxon>Actinopterygii</taxon>
        <taxon>Neopterygii</taxon>
        <taxon>Teleostei</taxon>
        <taxon>Protacanthopterygii</taxon>
        <taxon>Esociformes</taxon>
        <taxon>Umbridae</taxon>
        <taxon>Dallia</taxon>
    </lineage>
</organism>
<dbReference type="EMBL" id="CM055763">
    <property type="protein sequence ID" value="KAJ7985490.1"/>
    <property type="molecule type" value="Genomic_DNA"/>
</dbReference>
<sequence length="71" mass="8026">MDCDIQMGTVMKQITRGHCPHPRAWRLEAQPPSGAALVSLATSHTRKLLNQALWQLISRRCHHTARDIANE</sequence>
<accession>A0ACC2F2H3</accession>
<gene>
    <name evidence="1" type="ORF">DPEC_G00352570</name>
</gene>